<dbReference type="Proteomes" id="UP000615446">
    <property type="component" value="Unassembled WGS sequence"/>
</dbReference>
<gene>
    <name evidence="1" type="ORF">RCL2_002620900</name>
</gene>
<protein>
    <submittedName>
        <fullName evidence="1">Uncharacterized protein</fullName>
    </submittedName>
</protein>
<comment type="caution">
    <text evidence="1">The sequence shown here is derived from an EMBL/GenBank/DDBJ whole genome shotgun (WGS) entry which is preliminary data.</text>
</comment>
<evidence type="ECO:0000313" key="1">
    <source>
        <dbReference type="EMBL" id="GES99726.1"/>
    </source>
</evidence>
<evidence type="ECO:0000313" key="2">
    <source>
        <dbReference type="Proteomes" id="UP000615446"/>
    </source>
</evidence>
<proteinExistence type="predicted"/>
<dbReference type="OrthoDB" id="2338404at2759"/>
<sequence length="524" mass="60663">MTSSEDEKQPGVANYKDKLSLGEWAKDSMYADLIKWIKKFCLFQGLIINKYLELKNSEKIAVSFVNIPNVKSCNKLCLKMIEPTVTLEEFIKSNVMNNVNMALLPLIKKSIISDDLSYEDYMHFMIKRERCEILFSREDIKASESFEQAIKEALESMKPFMSLQDVFDKYGYFFPLNIVLGESLKSILPNSSNSSSEKIDLEINLFESAKPYLDKLDITYLLTKKGNIIEINDLYDWIQDMNNDLEIVEYDNIISLYDILEAEQKKKIDIVLSTNDKFKIITSGAVGLKDLDINNIEHFQRINVKPSMENRNYEVFGSIISKDKKVNLKSEFFIKFGLYDTNGFSVMIKTFNKNNSSINITECYIIWVIIGKPSELSVFSPKNRELQVSCIRKSITLQPDNSYYRIKTSHQLSQGDIVSVNIYCSTTNYELINVKLIGWSKNCINFQMFKSIYDEDTDSLTNIEEDIVIDMCVCILSSEYESLKIDDEEKKCHFCRLNLIGYTLSEDIFNEETSIDNYPIFNKL</sequence>
<dbReference type="AlphaFoldDB" id="A0A8H3R1C5"/>
<name>A0A8H3R1C5_9GLOM</name>
<accession>A0A8H3R1C5</accession>
<dbReference type="EMBL" id="BLAL01000285">
    <property type="protein sequence ID" value="GES99726.1"/>
    <property type="molecule type" value="Genomic_DNA"/>
</dbReference>
<organism evidence="1 2">
    <name type="scientific">Rhizophagus clarus</name>
    <dbReference type="NCBI Taxonomy" id="94130"/>
    <lineage>
        <taxon>Eukaryota</taxon>
        <taxon>Fungi</taxon>
        <taxon>Fungi incertae sedis</taxon>
        <taxon>Mucoromycota</taxon>
        <taxon>Glomeromycotina</taxon>
        <taxon>Glomeromycetes</taxon>
        <taxon>Glomerales</taxon>
        <taxon>Glomeraceae</taxon>
        <taxon>Rhizophagus</taxon>
    </lineage>
</organism>
<reference evidence="1" key="1">
    <citation type="submission" date="2019-10" db="EMBL/GenBank/DDBJ databases">
        <title>Conservation and host-specific expression of non-tandemly repeated heterogenous ribosome RNA gene in arbuscular mycorrhizal fungi.</title>
        <authorList>
            <person name="Maeda T."/>
            <person name="Kobayashi Y."/>
            <person name="Nakagawa T."/>
            <person name="Ezawa T."/>
            <person name="Yamaguchi K."/>
            <person name="Bino T."/>
            <person name="Nishimoto Y."/>
            <person name="Shigenobu S."/>
            <person name="Kawaguchi M."/>
        </authorList>
    </citation>
    <scope>NUCLEOTIDE SEQUENCE</scope>
    <source>
        <strain evidence="1">HR1</strain>
    </source>
</reference>